<dbReference type="Pfam" id="PF00687">
    <property type="entry name" value="Ribosomal_L1"/>
    <property type="match status" value="1"/>
</dbReference>
<dbReference type="CDD" id="cd00403">
    <property type="entry name" value="Ribosomal_L1"/>
    <property type="match status" value="1"/>
</dbReference>
<proteinExistence type="predicted"/>
<feature type="region of interest" description="Disordered" evidence="1">
    <location>
        <begin position="282"/>
        <end position="524"/>
    </location>
</feature>
<accession>A0A1Z5KPA9</accession>
<feature type="compositionally biased region" description="Basic and acidic residues" evidence="1">
    <location>
        <begin position="318"/>
        <end position="384"/>
    </location>
</feature>
<name>A0A1Z5KPA9_FISSO</name>
<dbReference type="AlphaFoldDB" id="A0A1Z5KPA9"/>
<evidence type="ECO:0000256" key="1">
    <source>
        <dbReference type="SAM" id="MobiDB-lite"/>
    </source>
</evidence>
<keyword evidence="3" id="KW-1185">Reference proteome</keyword>
<dbReference type="Gene3D" id="3.40.50.790">
    <property type="match status" value="1"/>
</dbReference>
<dbReference type="OrthoDB" id="10251727at2759"/>
<evidence type="ECO:0000313" key="3">
    <source>
        <dbReference type="Proteomes" id="UP000198406"/>
    </source>
</evidence>
<feature type="compositionally biased region" description="Basic and acidic residues" evidence="1">
    <location>
        <begin position="282"/>
        <end position="299"/>
    </location>
</feature>
<feature type="compositionally biased region" description="Gly residues" evidence="1">
    <location>
        <begin position="502"/>
        <end position="524"/>
    </location>
</feature>
<feature type="compositionally biased region" description="Basic and acidic residues" evidence="1">
    <location>
        <begin position="393"/>
        <end position="435"/>
    </location>
</feature>
<dbReference type="InterPro" id="IPR023674">
    <property type="entry name" value="Ribosomal_uL1-like"/>
</dbReference>
<gene>
    <name evidence="2" type="ORF">FisN_6Lh023</name>
</gene>
<dbReference type="InterPro" id="IPR016095">
    <property type="entry name" value="Ribosomal_uL1_3-a/b-sand"/>
</dbReference>
<organism evidence="2 3">
    <name type="scientific">Fistulifera solaris</name>
    <name type="common">Oleaginous diatom</name>
    <dbReference type="NCBI Taxonomy" id="1519565"/>
    <lineage>
        <taxon>Eukaryota</taxon>
        <taxon>Sar</taxon>
        <taxon>Stramenopiles</taxon>
        <taxon>Ochrophyta</taxon>
        <taxon>Bacillariophyta</taxon>
        <taxon>Bacillariophyceae</taxon>
        <taxon>Bacillariophycidae</taxon>
        <taxon>Naviculales</taxon>
        <taxon>Naviculaceae</taxon>
        <taxon>Fistulifera</taxon>
    </lineage>
</organism>
<dbReference type="Proteomes" id="UP000198406">
    <property type="component" value="Unassembled WGS sequence"/>
</dbReference>
<dbReference type="InterPro" id="IPR028364">
    <property type="entry name" value="Ribosomal_uL1/biogenesis"/>
</dbReference>
<dbReference type="InParanoid" id="A0A1Z5KPA9"/>
<reference evidence="2 3" key="1">
    <citation type="journal article" date="2015" name="Plant Cell">
        <title>Oil accumulation by the oleaginous diatom Fistulifera solaris as revealed by the genome and transcriptome.</title>
        <authorList>
            <person name="Tanaka T."/>
            <person name="Maeda Y."/>
            <person name="Veluchamy A."/>
            <person name="Tanaka M."/>
            <person name="Abida H."/>
            <person name="Marechal E."/>
            <person name="Bowler C."/>
            <person name="Muto M."/>
            <person name="Sunaga Y."/>
            <person name="Tanaka M."/>
            <person name="Yoshino T."/>
            <person name="Taniguchi T."/>
            <person name="Fukuda Y."/>
            <person name="Nemoto M."/>
            <person name="Matsumoto M."/>
            <person name="Wong P.S."/>
            <person name="Aburatani S."/>
            <person name="Fujibuchi W."/>
        </authorList>
    </citation>
    <scope>NUCLEOTIDE SEQUENCE [LARGE SCALE GENOMIC DNA]</scope>
    <source>
        <strain evidence="2 3">JPCC DA0580</strain>
    </source>
</reference>
<comment type="caution">
    <text evidence="2">The sequence shown here is derived from an EMBL/GenBank/DDBJ whole genome shotgun (WGS) entry which is preliminary data.</text>
</comment>
<dbReference type="EMBL" id="BDSP01000266">
    <property type="protein sequence ID" value="GAX28153.1"/>
    <property type="molecule type" value="Genomic_DNA"/>
</dbReference>
<evidence type="ECO:0000313" key="2">
    <source>
        <dbReference type="EMBL" id="GAX28153.1"/>
    </source>
</evidence>
<protein>
    <submittedName>
        <fullName evidence="2">Ribosome biogenesis protein UTP30</fullName>
    </submittedName>
</protein>
<dbReference type="SUPFAM" id="SSF56808">
    <property type="entry name" value="Ribosomal protein L1"/>
    <property type="match status" value="1"/>
</dbReference>
<sequence>MKKPDSSVAAEGRVDRALIEKAVDALLKHHAQQAAEKNKSSLLGTDLSVQLQFGLEVPPAQVNHKPIKLNIPHALWNHQQTDEKEIDVLEEPEVCLIVKEDAKPQIKELIAQFPKELCFVKKVLGLESLRKKHATYAQRRELLHKYNVFMADDRILPMLTTALGRDFLKAKQQPVPVKINALNNLPLRLLTALRSTYLILAKGTCVTVKAGTTAMSRDALIDNLVALAASTPEKLPRQWANVRSMAIKTSKSTALPIYNRTPEQLMEIAKLAHLEPFFGESKKRTKTEDTKSQEVDSEKAKRRKIIKEKSPLVRALQKQKEKAPLTSKEANKTELPKQKKREMETKDKTESSAKKKKVTKEDKASEPLKRREETPKTTKEDAKKLKQGKQSKSPKDDVEKKEKKESKSDLDHTKKSLQEKKESKDSSNRAMGVKEMKKKVKETPEDTSFLPFNKFQGSKKGYAFQKGPKGVGYYKDVPPKVDPLALEAIRRMGNQKSNKSGKSGGRSGGRGNGRGGGRGGGRRR</sequence>